<dbReference type="InterPro" id="IPR002314">
    <property type="entry name" value="aa-tRNA-synt_IIb"/>
</dbReference>
<dbReference type="PROSITE" id="PS50862">
    <property type="entry name" value="AA_TRNA_LIGASE_II"/>
    <property type="match status" value="1"/>
</dbReference>
<dbReference type="Gene3D" id="1.10.287.40">
    <property type="entry name" value="Serine-tRNA synthetase, tRNA binding domain"/>
    <property type="match status" value="1"/>
</dbReference>
<feature type="region of interest" description="Disordered" evidence="16">
    <location>
        <begin position="50"/>
        <end position="69"/>
    </location>
</feature>
<evidence type="ECO:0000256" key="15">
    <source>
        <dbReference type="ARBA" id="ARBA00048823"/>
    </source>
</evidence>
<reference evidence="18" key="1">
    <citation type="submission" date="2013-08" db="EMBL/GenBank/DDBJ databases">
        <authorList>
            <person name="Mendez C."/>
            <person name="Richter M."/>
            <person name="Ferrer M."/>
            <person name="Sanchez J."/>
        </authorList>
    </citation>
    <scope>NUCLEOTIDE SEQUENCE</scope>
</reference>
<dbReference type="PRINTS" id="PR00981">
    <property type="entry name" value="TRNASYNTHSER"/>
</dbReference>
<dbReference type="GO" id="GO:0005737">
    <property type="term" value="C:cytoplasm"/>
    <property type="evidence" value="ECO:0007669"/>
    <property type="project" value="UniProtKB-SubCell"/>
</dbReference>
<dbReference type="GO" id="GO:0005524">
    <property type="term" value="F:ATP binding"/>
    <property type="evidence" value="ECO:0007669"/>
    <property type="project" value="UniProtKB-KW"/>
</dbReference>
<dbReference type="Pfam" id="PF02403">
    <property type="entry name" value="Seryl_tRNA_N"/>
    <property type="match status" value="1"/>
</dbReference>
<evidence type="ECO:0000256" key="9">
    <source>
        <dbReference type="ARBA" id="ARBA00022917"/>
    </source>
</evidence>
<evidence type="ECO:0000256" key="7">
    <source>
        <dbReference type="ARBA" id="ARBA00022741"/>
    </source>
</evidence>
<dbReference type="Gene3D" id="3.30.930.10">
    <property type="entry name" value="Bira Bifunctional Protein, Domain 2"/>
    <property type="match status" value="1"/>
</dbReference>
<comment type="similarity">
    <text evidence="3">Belongs to the class-II aminoacyl-tRNA synthetase family. Type-1 seryl-tRNA synthetase subfamily.</text>
</comment>
<comment type="caution">
    <text evidence="18">The sequence shown here is derived from an EMBL/GenBank/DDBJ whole genome shotgun (WGS) entry which is preliminary data.</text>
</comment>
<evidence type="ECO:0000256" key="3">
    <source>
        <dbReference type="ARBA" id="ARBA00010728"/>
    </source>
</evidence>
<dbReference type="EC" id="6.1.1.11" evidence="4"/>
<dbReference type="InterPro" id="IPR042103">
    <property type="entry name" value="SerRS_1_N_sf"/>
</dbReference>
<dbReference type="NCBIfam" id="TIGR00414">
    <property type="entry name" value="serS"/>
    <property type="match status" value="1"/>
</dbReference>
<keyword evidence="5" id="KW-0963">Cytoplasm</keyword>
<evidence type="ECO:0000256" key="10">
    <source>
        <dbReference type="ARBA" id="ARBA00023146"/>
    </source>
</evidence>
<feature type="domain" description="Aminoacyl-transfer RNA synthetases class-II family profile" evidence="17">
    <location>
        <begin position="138"/>
        <end position="408"/>
    </location>
</feature>
<name>T1CRD9_9ZZZZ</name>
<keyword evidence="6 18" id="KW-0436">Ligase</keyword>
<evidence type="ECO:0000256" key="2">
    <source>
        <dbReference type="ARBA" id="ARBA00005045"/>
    </source>
</evidence>
<dbReference type="InterPro" id="IPR006195">
    <property type="entry name" value="aa-tRNA-synth_II"/>
</dbReference>
<dbReference type="SUPFAM" id="SSF55681">
    <property type="entry name" value="Class II aaRS and biotin synthetases"/>
    <property type="match status" value="1"/>
</dbReference>
<dbReference type="AlphaFoldDB" id="T1CRD9"/>
<evidence type="ECO:0000256" key="14">
    <source>
        <dbReference type="ARBA" id="ARBA00047929"/>
    </source>
</evidence>
<comment type="catalytic activity">
    <reaction evidence="15">
        <text>tRNA(Ser) + L-serine + ATP = L-seryl-tRNA(Ser) + AMP + diphosphate + H(+)</text>
        <dbReference type="Rhea" id="RHEA:12292"/>
        <dbReference type="Rhea" id="RHEA-COMP:9669"/>
        <dbReference type="Rhea" id="RHEA-COMP:9703"/>
        <dbReference type="ChEBI" id="CHEBI:15378"/>
        <dbReference type="ChEBI" id="CHEBI:30616"/>
        <dbReference type="ChEBI" id="CHEBI:33019"/>
        <dbReference type="ChEBI" id="CHEBI:33384"/>
        <dbReference type="ChEBI" id="CHEBI:78442"/>
        <dbReference type="ChEBI" id="CHEBI:78533"/>
        <dbReference type="ChEBI" id="CHEBI:456215"/>
        <dbReference type="EC" id="6.1.1.11"/>
    </reaction>
</comment>
<dbReference type="PANTHER" id="PTHR43697:SF1">
    <property type="entry name" value="SERINE--TRNA LIGASE"/>
    <property type="match status" value="1"/>
</dbReference>
<dbReference type="InterPro" id="IPR045864">
    <property type="entry name" value="aa-tRNA-synth_II/BPL/LPL"/>
</dbReference>
<evidence type="ECO:0000256" key="13">
    <source>
        <dbReference type="ARBA" id="ARBA00039158"/>
    </source>
</evidence>
<gene>
    <name evidence="18" type="ORF">B1B_04669</name>
</gene>
<proteinExistence type="inferred from homology"/>
<dbReference type="InterPro" id="IPR015866">
    <property type="entry name" value="Ser-tRNA-synth_1_N"/>
</dbReference>
<accession>T1CRD9</accession>
<dbReference type="GO" id="GO:0004828">
    <property type="term" value="F:serine-tRNA ligase activity"/>
    <property type="evidence" value="ECO:0007669"/>
    <property type="project" value="UniProtKB-EC"/>
</dbReference>
<keyword evidence="8" id="KW-0067">ATP-binding</keyword>
<dbReference type="HAMAP" id="MF_00176">
    <property type="entry name" value="Ser_tRNA_synth_type1"/>
    <property type="match status" value="1"/>
</dbReference>
<protein>
    <recommendedName>
        <fullName evidence="13">Serine--tRNA ligase</fullName>
        <ecNumber evidence="4">6.1.1.11</ecNumber>
    </recommendedName>
    <alternativeName>
        <fullName evidence="11">Seryl-tRNA synthetase</fullName>
    </alternativeName>
    <alternativeName>
        <fullName evidence="12">Seryl-tRNA(Ser/Sec) synthetase</fullName>
    </alternativeName>
</protein>
<sequence length="448" mass="50432">MYPMAYVREHPDLLRAGLAARGRDPGEIDRLLELDRERRSLGEDINRLRAQRNAAARRPDPAAPASVAEAGRAEFGQLRERIRELETKSESMEESLRAGLLGLPQIPHFSVPPGRDAKENIVIAEHAMRRAAPAAPRPHFDVGHELNLLDEERGVKVAGEGFYVLWGDLARLEHALIRYMRRLHLSHGYVEVVPPILINSTSMQGTGQLPKFAEDSYQVRLDDLWLSPTAEVPVTNLFRDEVLLPEDLPYKVMAYTPCFRREAGGHGVETRGIARVHQFDKVELVNFSTPEDSYAQLETLRGEAEAVLQGLDLPYRVLSLCAGDLPEKAAKCYDLELWAPGVSRWLEVSSVSNFEAYQSVRTNIRLRRVQAQKPEYLHTLNGSGVALPRLMIAILENYQGPDGRIEIPEVLREEMGGERHLRPLPFIGEKALSQGKHLKRARTEPSPR</sequence>
<keyword evidence="7" id="KW-0547">Nucleotide-binding</keyword>
<evidence type="ECO:0000256" key="4">
    <source>
        <dbReference type="ARBA" id="ARBA00012840"/>
    </source>
</evidence>
<comment type="subcellular location">
    <subcellularLocation>
        <location evidence="1">Cytoplasm</location>
    </subcellularLocation>
</comment>
<dbReference type="GO" id="GO:0006434">
    <property type="term" value="P:seryl-tRNA aminoacylation"/>
    <property type="evidence" value="ECO:0007669"/>
    <property type="project" value="InterPro"/>
</dbReference>
<evidence type="ECO:0000259" key="17">
    <source>
        <dbReference type="PROSITE" id="PS50862"/>
    </source>
</evidence>
<dbReference type="InterPro" id="IPR010978">
    <property type="entry name" value="tRNA-bd_arm"/>
</dbReference>
<evidence type="ECO:0000256" key="6">
    <source>
        <dbReference type="ARBA" id="ARBA00022598"/>
    </source>
</evidence>
<dbReference type="SUPFAM" id="SSF46589">
    <property type="entry name" value="tRNA-binding arm"/>
    <property type="match status" value="1"/>
</dbReference>
<evidence type="ECO:0000256" key="8">
    <source>
        <dbReference type="ARBA" id="ARBA00022840"/>
    </source>
</evidence>
<evidence type="ECO:0000256" key="5">
    <source>
        <dbReference type="ARBA" id="ARBA00022490"/>
    </source>
</evidence>
<evidence type="ECO:0000256" key="12">
    <source>
        <dbReference type="ARBA" id="ARBA00033352"/>
    </source>
</evidence>
<evidence type="ECO:0000256" key="11">
    <source>
        <dbReference type="ARBA" id="ARBA00031113"/>
    </source>
</evidence>
<reference evidence="18" key="2">
    <citation type="journal article" date="2014" name="ISME J.">
        <title>Microbial stratification in low pH oxic and suboxic macroscopic growths along an acid mine drainage.</title>
        <authorList>
            <person name="Mendez-Garcia C."/>
            <person name="Mesa V."/>
            <person name="Sprenger R.R."/>
            <person name="Richter M."/>
            <person name="Diez M.S."/>
            <person name="Solano J."/>
            <person name="Bargiela R."/>
            <person name="Golyshina O.V."/>
            <person name="Manteca A."/>
            <person name="Ramos J.L."/>
            <person name="Gallego J.R."/>
            <person name="Llorente I."/>
            <person name="Martins Dos Santos V.A."/>
            <person name="Jensen O.N."/>
            <person name="Pelaez A.I."/>
            <person name="Sanchez J."/>
            <person name="Ferrer M."/>
        </authorList>
    </citation>
    <scope>NUCLEOTIDE SEQUENCE</scope>
</reference>
<dbReference type="InterPro" id="IPR033729">
    <property type="entry name" value="SerRS_core"/>
</dbReference>
<evidence type="ECO:0000256" key="1">
    <source>
        <dbReference type="ARBA" id="ARBA00004496"/>
    </source>
</evidence>
<dbReference type="PANTHER" id="PTHR43697">
    <property type="entry name" value="SERYL-TRNA SYNTHETASE"/>
    <property type="match status" value="1"/>
</dbReference>
<dbReference type="EMBL" id="AUZY01002922">
    <property type="protein sequence ID" value="EQD71049.1"/>
    <property type="molecule type" value="Genomic_DNA"/>
</dbReference>
<evidence type="ECO:0000313" key="18">
    <source>
        <dbReference type="EMBL" id="EQD71049.1"/>
    </source>
</evidence>
<keyword evidence="9" id="KW-0648">Protein biosynthesis</keyword>
<comment type="pathway">
    <text evidence="2">Aminoacyl-tRNA biosynthesis; selenocysteinyl-tRNA(Sec) biosynthesis; L-seryl-tRNA(Sec) from L-serine and tRNA(Sec): step 1/1.</text>
</comment>
<evidence type="ECO:0000256" key="16">
    <source>
        <dbReference type="SAM" id="MobiDB-lite"/>
    </source>
</evidence>
<comment type="catalytic activity">
    <reaction evidence="14">
        <text>tRNA(Sec) + L-serine + ATP = L-seryl-tRNA(Sec) + AMP + diphosphate + H(+)</text>
        <dbReference type="Rhea" id="RHEA:42580"/>
        <dbReference type="Rhea" id="RHEA-COMP:9742"/>
        <dbReference type="Rhea" id="RHEA-COMP:10128"/>
        <dbReference type="ChEBI" id="CHEBI:15378"/>
        <dbReference type="ChEBI" id="CHEBI:30616"/>
        <dbReference type="ChEBI" id="CHEBI:33019"/>
        <dbReference type="ChEBI" id="CHEBI:33384"/>
        <dbReference type="ChEBI" id="CHEBI:78442"/>
        <dbReference type="ChEBI" id="CHEBI:78533"/>
        <dbReference type="ChEBI" id="CHEBI:456215"/>
        <dbReference type="EC" id="6.1.1.11"/>
    </reaction>
</comment>
<keyword evidence="10 18" id="KW-0030">Aminoacyl-tRNA synthetase</keyword>
<organism evidence="18">
    <name type="scientific">mine drainage metagenome</name>
    <dbReference type="NCBI Taxonomy" id="410659"/>
    <lineage>
        <taxon>unclassified sequences</taxon>
        <taxon>metagenomes</taxon>
        <taxon>ecological metagenomes</taxon>
    </lineage>
</organism>
<dbReference type="InterPro" id="IPR002317">
    <property type="entry name" value="Ser-tRNA-ligase_type_1"/>
</dbReference>
<dbReference type="PIRSF" id="PIRSF001529">
    <property type="entry name" value="Ser-tRNA-synth_IIa"/>
    <property type="match status" value="1"/>
</dbReference>
<dbReference type="CDD" id="cd00770">
    <property type="entry name" value="SerRS_core"/>
    <property type="match status" value="1"/>
</dbReference>
<dbReference type="Pfam" id="PF00587">
    <property type="entry name" value="tRNA-synt_2b"/>
    <property type="match status" value="1"/>
</dbReference>